<sequence>MRWKSRNAGQPKAPTLESSNQVVVGPIVLKRNCWSANPQIPSSKRVEASFRVCDLRAKKVIVQ</sequence>
<reference evidence="1 2" key="1">
    <citation type="journal article" date="2020" name="bioRxiv">
        <title>Sequence and annotation of 42 cannabis genomes reveals extensive copy number variation in cannabinoid synthesis and pathogen resistance genes.</title>
        <authorList>
            <person name="Mckernan K.J."/>
            <person name="Helbert Y."/>
            <person name="Kane L.T."/>
            <person name="Ebling H."/>
            <person name="Zhang L."/>
            <person name="Liu B."/>
            <person name="Eaton Z."/>
            <person name="Mclaughlin S."/>
            <person name="Kingan S."/>
            <person name="Baybayan P."/>
            <person name="Concepcion G."/>
            <person name="Jordan M."/>
            <person name="Riva A."/>
            <person name="Barbazuk W."/>
            <person name="Harkins T."/>
        </authorList>
    </citation>
    <scope>NUCLEOTIDE SEQUENCE [LARGE SCALE GENOMIC DNA]</scope>
    <source>
        <strain evidence="2">cv. Jamaican Lion 4</strain>
        <tissue evidence="1">Leaf</tissue>
    </source>
</reference>
<organism evidence="1 2">
    <name type="scientific">Cannabis sativa</name>
    <name type="common">Hemp</name>
    <name type="synonym">Marijuana</name>
    <dbReference type="NCBI Taxonomy" id="3483"/>
    <lineage>
        <taxon>Eukaryota</taxon>
        <taxon>Viridiplantae</taxon>
        <taxon>Streptophyta</taxon>
        <taxon>Embryophyta</taxon>
        <taxon>Tracheophyta</taxon>
        <taxon>Spermatophyta</taxon>
        <taxon>Magnoliopsida</taxon>
        <taxon>eudicotyledons</taxon>
        <taxon>Gunneridae</taxon>
        <taxon>Pentapetalae</taxon>
        <taxon>rosids</taxon>
        <taxon>fabids</taxon>
        <taxon>Rosales</taxon>
        <taxon>Cannabaceae</taxon>
        <taxon>Cannabis</taxon>
    </lineage>
</organism>
<dbReference type="EMBL" id="JAATIP010000071">
    <property type="protein sequence ID" value="KAF4378831.1"/>
    <property type="molecule type" value="Genomic_DNA"/>
</dbReference>
<evidence type="ECO:0000313" key="2">
    <source>
        <dbReference type="Proteomes" id="UP000525078"/>
    </source>
</evidence>
<evidence type="ECO:0000313" key="1">
    <source>
        <dbReference type="EMBL" id="KAF4378831.1"/>
    </source>
</evidence>
<gene>
    <name evidence="1" type="ORF">F8388_006282</name>
</gene>
<proteinExistence type="predicted"/>
<comment type="caution">
    <text evidence="1">The sequence shown here is derived from an EMBL/GenBank/DDBJ whole genome shotgun (WGS) entry which is preliminary data.</text>
</comment>
<dbReference type="Proteomes" id="UP000525078">
    <property type="component" value="Unassembled WGS sequence"/>
</dbReference>
<accession>A0A7J6G767</accession>
<protein>
    <submittedName>
        <fullName evidence="1">Uncharacterized protein</fullName>
    </submittedName>
</protein>
<dbReference type="AlphaFoldDB" id="A0A7J6G767"/>
<name>A0A7J6G767_CANSA</name>